<feature type="transmembrane region" description="Helical" evidence="2">
    <location>
        <begin position="418"/>
        <end position="438"/>
    </location>
</feature>
<reference evidence="5 6" key="1">
    <citation type="submission" date="2023-07" db="EMBL/GenBank/DDBJ databases">
        <title>Sorghum-associated microbial communities from plants grown in Nebraska, USA.</title>
        <authorList>
            <person name="Schachtman D."/>
        </authorList>
    </citation>
    <scope>NUCLEOTIDE SEQUENCE [LARGE SCALE GENOMIC DNA]</scope>
    <source>
        <strain evidence="5 6">3773</strain>
    </source>
</reference>
<keyword evidence="6" id="KW-1185">Reference proteome</keyword>
<name>A0ABU1TP38_9FLAO</name>
<dbReference type="Gene3D" id="3.30.565.10">
    <property type="entry name" value="Histidine kinase-like ATPase, C-terminal domain"/>
    <property type="match status" value="1"/>
</dbReference>
<evidence type="ECO:0000313" key="6">
    <source>
        <dbReference type="Proteomes" id="UP001255185"/>
    </source>
</evidence>
<dbReference type="InterPro" id="IPR005467">
    <property type="entry name" value="His_kinase_dom"/>
</dbReference>
<comment type="caution">
    <text evidence="5">The sequence shown here is derived from an EMBL/GenBank/DDBJ whole genome shotgun (WGS) entry which is preliminary data.</text>
</comment>
<feature type="signal peptide" evidence="3">
    <location>
        <begin position="1"/>
        <end position="18"/>
    </location>
</feature>
<dbReference type="PANTHER" id="PTHR43065:SF23">
    <property type="entry name" value="SENSOR HISTIDINE KINASE PDTAS"/>
    <property type="match status" value="1"/>
</dbReference>
<dbReference type="Proteomes" id="UP001255185">
    <property type="component" value="Unassembled WGS sequence"/>
</dbReference>
<feature type="chain" id="PRO_5047100659" evidence="3">
    <location>
        <begin position="19"/>
        <end position="675"/>
    </location>
</feature>
<feature type="domain" description="Histidine kinase" evidence="4">
    <location>
        <begin position="475"/>
        <end position="669"/>
    </location>
</feature>
<dbReference type="Pfam" id="PF02518">
    <property type="entry name" value="HATPase_c"/>
    <property type="match status" value="1"/>
</dbReference>
<dbReference type="InterPro" id="IPR019734">
    <property type="entry name" value="TPR_rpt"/>
</dbReference>
<proteinExistence type="predicted"/>
<dbReference type="PROSITE" id="PS50109">
    <property type="entry name" value="HIS_KIN"/>
    <property type="match status" value="1"/>
</dbReference>
<keyword evidence="2" id="KW-0472">Membrane</keyword>
<dbReference type="PANTHER" id="PTHR43065">
    <property type="entry name" value="SENSOR HISTIDINE KINASE"/>
    <property type="match status" value="1"/>
</dbReference>
<feature type="repeat" description="TPR" evidence="1">
    <location>
        <begin position="174"/>
        <end position="207"/>
    </location>
</feature>
<dbReference type="RefSeq" id="WP_310025951.1">
    <property type="nucleotide sequence ID" value="NZ_JAVDVI010000006.1"/>
</dbReference>
<dbReference type="InterPro" id="IPR011495">
    <property type="entry name" value="Sig_transdc_His_kin_sub2_dim/P"/>
</dbReference>
<organism evidence="5 6">
    <name type="scientific">Flavobacterium arsenatis</name>
    <dbReference type="NCBI Taxonomy" id="1484332"/>
    <lineage>
        <taxon>Bacteria</taxon>
        <taxon>Pseudomonadati</taxon>
        <taxon>Bacteroidota</taxon>
        <taxon>Flavobacteriia</taxon>
        <taxon>Flavobacteriales</taxon>
        <taxon>Flavobacteriaceae</taxon>
        <taxon>Flavobacterium</taxon>
    </lineage>
</organism>
<dbReference type="InterPro" id="IPR011990">
    <property type="entry name" value="TPR-like_helical_dom_sf"/>
</dbReference>
<gene>
    <name evidence="5" type="ORF">J2X31_001713</name>
</gene>
<dbReference type="Gene3D" id="3.30.450.20">
    <property type="entry name" value="PAS domain"/>
    <property type="match status" value="1"/>
</dbReference>
<feature type="repeat" description="TPR" evidence="1">
    <location>
        <begin position="257"/>
        <end position="290"/>
    </location>
</feature>
<evidence type="ECO:0000256" key="2">
    <source>
        <dbReference type="SAM" id="Phobius"/>
    </source>
</evidence>
<dbReference type="Pfam" id="PF07568">
    <property type="entry name" value="HisKA_2"/>
    <property type="match status" value="1"/>
</dbReference>
<evidence type="ECO:0000256" key="3">
    <source>
        <dbReference type="SAM" id="SignalP"/>
    </source>
</evidence>
<dbReference type="SMART" id="SM00387">
    <property type="entry name" value="HATPase_c"/>
    <property type="match status" value="1"/>
</dbReference>
<dbReference type="InterPro" id="IPR036890">
    <property type="entry name" value="HATPase_C_sf"/>
</dbReference>
<dbReference type="Gene3D" id="1.25.40.10">
    <property type="entry name" value="Tetratricopeptide repeat domain"/>
    <property type="match status" value="2"/>
</dbReference>
<dbReference type="InterPro" id="IPR003594">
    <property type="entry name" value="HATPase_dom"/>
</dbReference>
<dbReference type="SMART" id="SM00028">
    <property type="entry name" value="TPR"/>
    <property type="match status" value="6"/>
</dbReference>
<dbReference type="Pfam" id="PF13424">
    <property type="entry name" value="TPR_12"/>
    <property type="match status" value="2"/>
</dbReference>
<dbReference type="Pfam" id="PF13374">
    <property type="entry name" value="TPR_10"/>
    <property type="match status" value="1"/>
</dbReference>
<evidence type="ECO:0000256" key="1">
    <source>
        <dbReference type="PROSITE-ProRule" id="PRU00339"/>
    </source>
</evidence>
<dbReference type="SUPFAM" id="SSF48452">
    <property type="entry name" value="TPR-like"/>
    <property type="match status" value="2"/>
</dbReference>
<keyword evidence="5" id="KW-0808">Transferase</keyword>
<keyword evidence="3" id="KW-0732">Signal</keyword>
<keyword evidence="1" id="KW-0802">TPR repeat</keyword>
<sequence>MLTRKNLFVAVVFSVALAFVGHSQQRKVDSLAVVLEKYNHNHKDKPLSSRDSVKVILLNDLYYYTVNYEQDRAFDYATEALEVSKKINYKKGIANGYSNLARIYNARANFDLAIDNLHQSTKIFTELNDDHNLANNYAELGVVFSKKGNFPEAINNLIKALKKYEKAGDDLSVGYTYNNIGISYKQRKEYEKALDYYYKGLKIFKKINNTDARYGIAGTSSNIGNVYLAQGQHEKSLNILYESLKLAEEFDNSYQFAESYQSIGENYMKLGKYDIALESYSKAIDYCNEIKDNAGIANSHINIGYCYFKKGDAQKAISNINTGLAIAKKVGLLQWQNDAYQYLSEIYNSQSNYKLAYENQVLFKKINDSLFNTDKEKKITQMQMQYDFDKIQDKEQQVQKEKVQKLNQETDKQRTIKYAVMIAFLFMCLLTFGIFFNLKKNQKQKSIIAEQKQTVEKQNEVIQQSLTEKETLLREIHHRVKNNLQIISSLLNIQSQHIVDENVLSSIQEGQSRVQAMSLIHQNLYQSEHLSNVDIENYLRELMVYLSEMFVGESKSIDVEVEASNIQFDIDTAIPLGLIVNELVSNAYKYAFDKRNSGRIKVKITSLNEVDYELDVNDDGTGLPTDFDPKKSKSLGLKLVGILSRQLRGTMSFNSDNGTSFVVKFKDIKAYQSSI</sequence>
<keyword evidence="2" id="KW-1133">Transmembrane helix</keyword>
<dbReference type="PROSITE" id="PS50293">
    <property type="entry name" value="TPR_REGION"/>
    <property type="match status" value="1"/>
</dbReference>
<accession>A0ABU1TP38</accession>
<keyword evidence="5" id="KW-0418">Kinase</keyword>
<keyword evidence="2" id="KW-0812">Transmembrane</keyword>
<dbReference type="SUPFAM" id="SSF55874">
    <property type="entry name" value="ATPase domain of HSP90 chaperone/DNA topoisomerase II/histidine kinase"/>
    <property type="match status" value="1"/>
</dbReference>
<dbReference type="GO" id="GO:0016301">
    <property type="term" value="F:kinase activity"/>
    <property type="evidence" value="ECO:0007669"/>
    <property type="project" value="UniProtKB-KW"/>
</dbReference>
<dbReference type="PROSITE" id="PS50005">
    <property type="entry name" value="TPR"/>
    <property type="match status" value="3"/>
</dbReference>
<protein>
    <submittedName>
        <fullName evidence="5">Two-component sensor histidine kinase</fullName>
    </submittedName>
</protein>
<dbReference type="EMBL" id="JAVDVI010000006">
    <property type="protein sequence ID" value="MDR6967701.1"/>
    <property type="molecule type" value="Genomic_DNA"/>
</dbReference>
<feature type="repeat" description="TPR" evidence="1">
    <location>
        <begin position="134"/>
        <end position="167"/>
    </location>
</feature>
<evidence type="ECO:0000313" key="5">
    <source>
        <dbReference type="EMBL" id="MDR6967701.1"/>
    </source>
</evidence>
<evidence type="ECO:0000259" key="4">
    <source>
        <dbReference type="PROSITE" id="PS50109"/>
    </source>
</evidence>